<evidence type="ECO:0000313" key="1">
    <source>
        <dbReference type="EMBL" id="KAI3778828.1"/>
    </source>
</evidence>
<protein>
    <submittedName>
        <fullName evidence="1">Uncharacterized protein</fullName>
    </submittedName>
</protein>
<reference evidence="2" key="1">
    <citation type="journal article" date="2022" name="Mol. Ecol. Resour.">
        <title>The genomes of chicory, endive, great burdock and yacon provide insights into Asteraceae palaeo-polyploidization history and plant inulin production.</title>
        <authorList>
            <person name="Fan W."/>
            <person name="Wang S."/>
            <person name="Wang H."/>
            <person name="Wang A."/>
            <person name="Jiang F."/>
            <person name="Liu H."/>
            <person name="Zhao H."/>
            <person name="Xu D."/>
            <person name="Zhang Y."/>
        </authorList>
    </citation>
    <scope>NUCLEOTIDE SEQUENCE [LARGE SCALE GENOMIC DNA]</scope>
    <source>
        <strain evidence="2">cv. Punajuju</strain>
    </source>
</reference>
<evidence type="ECO:0000313" key="2">
    <source>
        <dbReference type="Proteomes" id="UP001055811"/>
    </source>
</evidence>
<name>A0ACB9G6J7_CICIN</name>
<organism evidence="1 2">
    <name type="scientific">Cichorium intybus</name>
    <name type="common">Chicory</name>
    <dbReference type="NCBI Taxonomy" id="13427"/>
    <lineage>
        <taxon>Eukaryota</taxon>
        <taxon>Viridiplantae</taxon>
        <taxon>Streptophyta</taxon>
        <taxon>Embryophyta</taxon>
        <taxon>Tracheophyta</taxon>
        <taxon>Spermatophyta</taxon>
        <taxon>Magnoliopsida</taxon>
        <taxon>eudicotyledons</taxon>
        <taxon>Gunneridae</taxon>
        <taxon>Pentapetalae</taxon>
        <taxon>asterids</taxon>
        <taxon>campanulids</taxon>
        <taxon>Asterales</taxon>
        <taxon>Asteraceae</taxon>
        <taxon>Cichorioideae</taxon>
        <taxon>Cichorieae</taxon>
        <taxon>Cichoriinae</taxon>
        <taxon>Cichorium</taxon>
    </lineage>
</organism>
<reference evidence="1 2" key="2">
    <citation type="journal article" date="2022" name="Mol. Ecol. Resour.">
        <title>The genomes of chicory, endive, great burdock and yacon provide insights into Asteraceae paleo-polyploidization history and plant inulin production.</title>
        <authorList>
            <person name="Fan W."/>
            <person name="Wang S."/>
            <person name="Wang H."/>
            <person name="Wang A."/>
            <person name="Jiang F."/>
            <person name="Liu H."/>
            <person name="Zhao H."/>
            <person name="Xu D."/>
            <person name="Zhang Y."/>
        </authorList>
    </citation>
    <scope>NUCLEOTIDE SEQUENCE [LARGE SCALE GENOMIC DNA]</scope>
    <source>
        <strain evidence="2">cv. Punajuju</strain>
        <tissue evidence="1">Leaves</tissue>
    </source>
</reference>
<accession>A0ACB9G6J7</accession>
<dbReference type="EMBL" id="CM042010">
    <property type="protein sequence ID" value="KAI3778828.1"/>
    <property type="molecule type" value="Genomic_DNA"/>
</dbReference>
<dbReference type="Proteomes" id="UP001055811">
    <property type="component" value="Linkage Group LG02"/>
</dbReference>
<sequence length="129" mass="14416">MDLLISNISDIYQRNGNVGVRAAVFWNNDSDDDCMGEGAMCLLVHLGLGEASRVFLARVLAVRWRRGRVTGNEGIIKMKGSSTKLKTETKSCRRKIRFAGKDEAYRKNTDIDSIILSPKSSSVVRFITF</sequence>
<comment type="caution">
    <text evidence="1">The sequence shown here is derived from an EMBL/GenBank/DDBJ whole genome shotgun (WGS) entry which is preliminary data.</text>
</comment>
<proteinExistence type="predicted"/>
<gene>
    <name evidence="1" type="ORF">L2E82_08213</name>
</gene>
<keyword evidence="2" id="KW-1185">Reference proteome</keyword>